<comment type="similarity">
    <text evidence="3">Belongs to the maelstrom family.</text>
</comment>
<evidence type="ECO:0000256" key="5">
    <source>
        <dbReference type="ARBA" id="ARBA00022782"/>
    </source>
</evidence>
<evidence type="ECO:0000256" key="3">
    <source>
        <dbReference type="ARBA" id="ARBA00007057"/>
    </source>
</evidence>
<evidence type="ECO:0000256" key="2">
    <source>
        <dbReference type="ARBA" id="ARBA00004496"/>
    </source>
</evidence>
<dbReference type="GO" id="GO:0034587">
    <property type="term" value="P:piRNA processing"/>
    <property type="evidence" value="ECO:0007669"/>
    <property type="project" value="TreeGrafter"/>
</dbReference>
<dbReference type="InterPro" id="IPR039259">
    <property type="entry name" value="Protein_maelstrom"/>
</dbReference>
<dbReference type="Proteomes" id="UP000076502">
    <property type="component" value="Unassembled WGS sequence"/>
</dbReference>
<keyword evidence="5" id="KW-0221">Differentiation</keyword>
<evidence type="ECO:0000313" key="10">
    <source>
        <dbReference type="EMBL" id="KZC14927.1"/>
    </source>
</evidence>
<dbReference type="GO" id="GO:0005634">
    <property type="term" value="C:nucleus"/>
    <property type="evidence" value="ECO:0007669"/>
    <property type="project" value="UniProtKB-SubCell"/>
</dbReference>
<dbReference type="PANTHER" id="PTHR21358:SF4">
    <property type="entry name" value="PROTEIN MAELSTROM HOMOLOG"/>
    <property type="match status" value="1"/>
</dbReference>
<dbReference type="GO" id="GO:0030154">
    <property type="term" value="P:cell differentiation"/>
    <property type="evidence" value="ECO:0007669"/>
    <property type="project" value="UniProtKB-KW"/>
</dbReference>
<evidence type="ECO:0000256" key="8">
    <source>
        <dbReference type="ARBA" id="ARBA00023242"/>
    </source>
</evidence>
<organism evidence="10 11">
    <name type="scientific">Dufourea novaeangliae</name>
    <name type="common">Sweat bee</name>
    <dbReference type="NCBI Taxonomy" id="178035"/>
    <lineage>
        <taxon>Eukaryota</taxon>
        <taxon>Metazoa</taxon>
        <taxon>Ecdysozoa</taxon>
        <taxon>Arthropoda</taxon>
        <taxon>Hexapoda</taxon>
        <taxon>Insecta</taxon>
        <taxon>Pterygota</taxon>
        <taxon>Neoptera</taxon>
        <taxon>Endopterygota</taxon>
        <taxon>Hymenoptera</taxon>
        <taxon>Apocrita</taxon>
        <taxon>Aculeata</taxon>
        <taxon>Apoidea</taxon>
        <taxon>Anthophila</taxon>
        <taxon>Halictidae</taxon>
        <taxon>Rophitinae</taxon>
        <taxon>Dufourea</taxon>
    </lineage>
</organism>
<dbReference type="GO" id="GO:0007140">
    <property type="term" value="P:male meiotic nuclear division"/>
    <property type="evidence" value="ECO:0007669"/>
    <property type="project" value="TreeGrafter"/>
</dbReference>
<evidence type="ECO:0000259" key="9">
    <source>
        <dbReference type="Pfam" id="PF13017"/>
    </source>
</evidence>
<dbReference type="PANTHER" id="PTHR21358">
    <property type="entry name" value="PROTEIN MAELSTROM HOMOLOG"/>
    <property type="match status" value="1"/>
</dbReference>
<dbReference type="GO" id="GO:0007283">
    <property type="term" value="P:spermatogenesis"/>
    <property type="evidence" value="ECO:0007669"/>
    <property type="project" value="TreeGrafter"/>
</dbReference>
<dbReference type="AlphaFoldDB" id="A0A154PT33"/>
<dbReference type="STRING" id="178035.A0A154PT33"/>
<dbReference type="GO" id="GO:0045892">
    <property type="term" value="P:negative regulation of DNA-templated transcription"/>
    <property type="evidence" value="ECO:0007669"/>
    <property type="project" value="TreeGrafter"/>
</dbReference>
<evidence type="ECO:0000256" key="6">
    <source>
        <dbReference type="ARBA" id="ARBA00023125"/>
    </source>
</evidence>
<evidence type="ECO:0000313" key="11">
    <source>
        <dbReference type="Proteomes" id="UP000076502"/>
    </source>
</evidence>
<dbReference type="InterPro" id="IPR024970">
    <property type="entry name" value="Maelstrom"/>
</dbReference>
<sequence length="337" mass="38862">MLPEQKDYYESKAKNIKVEEQLTKKINRKTTLGEIVDEILAAEKKEQEFQENMLQYINSIIAIGIHHHSLDQMKFMLVHANWFYRREVGINQYDFCPAEFALAEFSFERGVENVYHEVVSAKIPLGWKRDALETSRETHKIPIEHPDGQSDFAFMYTQFVKVLESNMTGDKYPPLFTTEDLVPAIESLLRRMCQAAGNFISGKSMNDFTIYSLEQLFTALLNAATKDTTKNCSIPFVVAKHEFGKDTFCSATGLECDFHRILDSSQHCSMSIVKRWGFTICDHCCCYLDIPRIEGVHYPLSRPYFNSPNSGSFDIHISNLSINDYSKGERHLNEWCK</sequence>
<dbReference type="OrthoDB" id="24555at2759"/>
<dbReference type="EMBL" id="KQ435163">
    <property type="protein sequence ID" value="KZC14927.1"/>
    <property type="molecule type" value="Genomic_DNA"/>
</dbReference>
<keyword evidence="8" id="KW-0539">Nucleus</keyword>
<evidence type="ECO:0000256" key="7">
    <source>
        <dbReference type="ARBA" id="ARBA00023158"/>
    </source>
</evidence>
<feature type="domain" description="Maelstrom" evidence="9">
    <location>
        <begin position="94"/>
        <end position="301"/>
    </location>
</feature>
<dbReference type="GO" id="GO:0043565">
    <property type="term" value="F:sequence-specific DNA binding"/>
    <property type="evidence" value="ECO:0007669"/>
    <property type="project" value="TreeGrafter"/>
</dbReference>
<gene>
    <name evidence="10" type="ORF">WN55_07882</name>
</gene>
<keyword evidence="7" id="KW-0943">RNA-mediated gene silencing</keyword>
<reference evidence="10 11" key="1">
    <citation type="submission" date="2015-07" db="EMBL/GenBank/DDBJ databases">
        <title>The genome of Dufourea novaeangliae.</title>
        <authorList>
            <person name="Pan H."/>
            <person name="Kapheim K."/>
        </authorList>
    </citation>
    <scope>NUCLEOTIDE SEQUENCE [LARGE SCALE GENOMIC DNA]</scope>
    <source>
        <strain evidence="10">0120121106</strain>
        <tissue evidence="10">Whole body</tissue>
    </source>
</reference>
<keyword evidence="4" id="KW-0963">Cytoplasm</keyword>
<dbReference type="Pfam" id="PF13017">
    <property type="entry name" value="Maelstrom"/>
    <property type="match status" value="1"/>
</dbReference>
<keyword evidence="6" id="KW-0238">DNA-binding</keyword>
<accession>A0A154PT33</accession>
<dbReference type="GO" id="GO:0060964">
    <property type="term" value="P:regulation of miRNA-mediated gene silencing"/>
    <property type="evidence" value="ECO:0007669"/>
    <property type="project" value="InterPro"/>
</dbReference>
<evidence type="ECO:0000256" key="1">
    <source>
        <dbReference type="ARBA" id="ARBA00004123"/>
    </source>
</evidence>
<comment type="subcellular location">
    <subcellularLocation>
        <location evidence="2">Cytoplasm</location>
    </subcellularLocation>
    <subcellularLocation>
        <location evidence="1">Nucleus</location>
    </subcellularLocation>
</comment>
<proteinExistence type="inferred from homology"/>
<protein>
    <submittedName>
        <fullName evidence="10">Protein maelstrom 3</fullName>
    </submittedName>
</protein>
<dbReference type="GO" id="GO:0043186">
    <property type="term" value="C:P granule"/>
    <property type="evidence" value="ECO:0007669"/>
    <property type="project" value="TreeGrafter"/>
</dbReference>
<keyword evidence="11" id="KW-1185">Reference proteome</keyword>
<name>A0A154PT33_DUFNO</name>
<evidence type="ECO:0000256" key="4">
    <source>
        <dbReference type="ARBA" id="ARBA00022490"/>
    </source>
</evidence>